<accession>A0AAD6ZDZ4</accession>
<comment type="caution">
    <text evidence="2">The sequence shown here is derived from an EMBL/GenBank/DDBJ whole genome shotgun (WGS) entry which is preliminary data.</text>
</comment>
<reference evidence="2" key="1">
    <citation type="submission" date="2023-03" db="EMBL/GenBank/DDBJ databases">
        <title>Massive genome expansion in bonnet fungi (Mycena s.s.) driven by repeated elements and novel gene families across ecological guilds.</title>
        <authorList>
            <consortium name="Lawrence Berkeley National Laboratory"/>
            <person name="Harder C.B."/>
            <person name="Miyauchi S."/>
            <person name="Viragh M."/>
            <person name="Kuo A."/>
            <person name="Thoen E."/>
            <person name="Andreopoulos B."/>
            <person name="Lu D."/>
            <person name="Skrede I."/>
            <person name="Drula E."/>
            <person name="Henrissat B."/>
            <person name="Morin E."/>
            <person name="Kohler A."/>
            <person name="Barry K."/>
            <person name="LaButti K."/>
            <person name="Morin E."/>
            <person name="Salamov A."/>
            <person name="Lipzen A."/>
            <person name="Mereny Z."/>
            <person name="Hegedus B."/>
            <person name="Baldrian P."/>
            <person name="Stursova M."/>
            <person name="Weitz H."/>
            <person name="Taylor A."/>
            <person name="Grigoriev I.V."/>
            <person name="Nagy L.G."/>
            <person name="Martin F."/>
            <person name="Kauserud H."/>
        </authorList>
    </citation>
    <scope>NUCLEOTIDE SEQUENCE</scope>
    <source>
        <strain evidence="2">CBHHK002</strain>
    </source>
</reference>
<proteinExistence type="predicted"/>
<feature type="region of interest" description="Disordered" evidence="1">
    <location>
        <begin position="1"/>
        <end position="20"/>
    </location>
</feature>
<gene>
    <name evidence="2" type="ORF">DFH08DRAFT_819380</name>
</gene>
<keyword evidence="3" id="KW-1185">Reference proteome</keyword>
<evidence type="ECO:0000313" key="3">
    <source>
        <dbReference type="Proteomes" id="UP001218218"/>
    </source>
</evidence>
<evidence type="ECO:0000256" key="1">
    <source>
        <dbReference type="SAM" id="MobiDB-lite"/>
    </source>
</evidence>
<dbReference type="Proteomes" id="UP001218218">
    <property type="component" value="Unassembled WGS sequence"/>
</dbReference>
<dbReference type="EMBL" id="JARIHO010000055">
    <property type="protein sequence ID" value="KAJ7318930.1"/>
    <property type="molecule type" value="Genomic_DNA"/>
</dbReference>
<dbReference type="AlphaFoldDB" id="A0AAD6ZDZ4"/>
<protein>
    <submittedName>
        <fullName evidence="2">Uncharacterized protein</fullName>
    </submittedName>
</protein>
<sequence length="116" mass="12926">MCKQSSARNWQAGKRASDGGHPAAAWVFAKYRNNQWVASTTKSTYLLPSTSRLRLDFYQEGLGIFDREFVQKPNCLMSHYPGGLNALLKDLRVGPIVPEDPRAGNVCGLKGSHFRN</sequence>
<organism evidence="2 3">
    <name type="scientific">Mycena albidolilacea</name>
    <dbReference type="NCBI Taxonomy" id="1033008"/>
    <lineage>
        <taxon>Eukaryota</taxon>
        <taxon>Fungi</taxon>
        <taxon>Dikarya</taxon>
        <taxon>Basidiomycota</taxon>
        <taxon>Agaricomycotina</taxon>
        <taxon>Agaricomycetes</taxon>
        <taxon>Agaricomycetidae</taxon>
        <taxon>Agaricales</taxon>
        <taxon>Marasmiineae</taxon>
        <taxon>Mycenaceae</taxon>
        <taxon>Mycena</taxon>
    </lineage>
</organism>
<name>A0AAD6ZDZ4_9AGAR</name>
<evidence type="ECO:0000313" key="2">
    <source>
        <dbReference type="EMBL" id="KAJ7318930.1"/>
    </source>
</evidence>